<organism evidence="1 2">
    <name type="scientific">Amycolatopsis saalfeldensis</name>
    <dbReference type="NCBI Taxonomy" id="394193"/>
    <lineage>
        <taxon>Bacteria</taxon>
        <taxon>Bacillati</taxon>
        <taxon>Actinomycetota</taxon>
        <taxon>Actinomycetes</taxon>
        <taxon>Pseudonocardiales</taxon>
        <taxon>Pseudonocardiaceae</taxon>
        <taxon>Amycolatopsis</taxon>
    </lineage>
</organism>
<evidence type="ECO:0000313" key="2">
    <source>
        <dbReference type="Proteomes" id="UP000198582"/>
    </source>
</evidence>
<proteinExistence type="predicted"/>
<dbReference type="OrthoDB" id="9852949at2"/>
<dbReference type="STRING" id="394193.SAMN04489732_14731"/>
<gene>
    <name evidence="1" type="ORF">SAMN04489732_14731</name>
</gene>
<accession>A0A1H8YQG3</accession>
<dbReference type="EMBL" id="FOEF01000047">
    <property type="protein sequence ID" value="SEP54455.1"/>
    <property type="molecule type" value="Genomic_DNA"/>
</dbReference>
<dbReference type="AlphaFoldDB" id="A0A1H8YQG3"/>
<protein>
    <submittedName>
        <fullName evidence="1">Uncharacterized protein</fullName>
    </submittedName>
</protein>
<sequence length="139" mass="14810">MDTAALIKYMDARERGARTLAAIAAKHRANGDADAAKTADRFAAWAFAQAVGICLMLDGIKATWTTRPDDPHSHGVTLPTGHFIPTRPHAKTTAAVLNGQRVRRMTVHGSDSARYVSAVIWQAAQKLPAPAADRANVAA</sequence>
<evidence type="ECO:0000313" key="1">
    <source>
        <dbReference type="EMBL" id="SEP54455.1"/>
    </source>
</evidence>
<dbReference type="Proteomes" id="UP000198582">
    <property type="component" value="Unassembled WGS sequence"/>
</dbReference>
<keyword evidence="2" id="KW-1185">Reference proteome</keyword>
<dbReference type="RefSeq" id="WP_091629753.1">
    <property type="nucleotide sequence ID" value="NZ_FOEF01000047.1"/>
</dbReference>
<reference evidence="1 2" key="1">
    <citation type="submission" date="2016-10" db="EMBL/GenBank/DDBJ databases">
        <authorList>
            <person name="de Groot N.N."/>
        </authorList>
    </citation>
    <scope>NUCLEOTIDE SEQUENCE [LARGE SCALE GENOMIC DNA]</scope>
    <source>
        <strain evidence="1 2">DSM 44993</strain>
    </source>
</reference>
<name>A0A1H8YQG3_9PSEU</name>